<evidence type="ECO:0000256" key="7">
    <source>
        <dbReference type="ARBA" id="ARBA00022840"/>
    </source>
</evidence>
<dbReference type="InterPro" id="IPR014721">
    <property type="entry name" value="Ribsml_uS5_D2-typ_fold_subgr"/>
</dbReference>
<dbReference type="GO" id="GO:0046872">
    <property type="term" value="F:metal ion binding"/>
    <property type="evidence" value="ECO:0007669"/>
    <property type="project" value="UniProtKB-KW"/>
</dbReference>
<dbReference type="Gene3D" id="3.30.70.890">
    <property type="entry name" value="GHMP kinase, C-terminal domain"/>
    <property type="match status" value="1"/>
</dbReference>
<evidence type="ECO:0000313" key="16">
    <source>
        <dbReference type="Proteomes" id="UP000288178"/>
    </source>
</evidence>
<dbReference type="EMBL" id="SACT01000008">
    <property type="protein sequence ID" value="RVT49418.1"/>
    <property type="molecule type" value="Genomic_DNA"/>
</dbReference>
<evidence type="ECO:0000256" key="4">
    <source>
        <dbReference type="ARBA" id="ARBA00022723"/>
    </source>
</evidence>
<organism evidence="15 16">
    <name type="scientific">Rubrivivax albus</name>
    <dbReference type="NCBI Taxonomy" id="2499835"/>
    <lineage>
        <taxon>Bacteria</taxon>
        <taxon>Pseudomonadati</taxon>
        <taxon>Pseudomonadota</taxon>
        <taxon>Betaproteobacteria</taxon>
        <taxon>Burkholderiales</taxon>
        <taxon>Sphaerotilaceae</taxon>
        <taxon>Rubrivivax</taxon>
    </lineage>
</organism>
<dbReference type="GO" id="GO:0005829">
    <property type="term" value="C:cytosol"/>
    <property type="evidence" value="ECO:0007669"/>
    <property type="project" value="TreeGrafter"/>
</dbReference>
<dbReference type="SUPFAM" id="SSF54211">
    <property type="entry name" value="Ribosomal protein S5 domain 2-like"/>
    <property type="match status" value="1"/>
</dbReference>
<dbReference type="Pfam" id="PF10509">
    <property type="entry name" value="GalKase_gal_bdg"/>
    <property type="match status" value="1"/>
</dbReference>
<reference evidence="15 16" key="1">
    <citation type="submission" date="2019-01" db="EMBL/GenBank/DDBJ databases">
        <authorList>
            <person name="Chen W.-M."/>
        </authorList>
    </citation>
    <scope>NUCLEOTIDE SEQUENCE [LARGE SCALE GENOMIC DNA]</scope>
    <source>
        <strain evidence="15 16">ICH-3</strain>
    </source>
</reference>
<dbReference type="Pfam" id="PF08544">
    <property type="entry name" value="GHMP_kinases_C"/>
    <property type="match status" value="1"/>
</dbReference>
<dbReference type="EC" id="2.7.1.6" evidence="11"/>
<dbReference type="InterPro" id="IPR013750">
    <property type="entry name" value="GHMP_kinase_C_dom"/>
</dbReference>
<dbReference type="PROSITE" id="PS00106">
    <property type="entry name" value="GALACTOKINASE"/>
    <property type="match status" value="1"/>
</dbReference>
<evidence type="ECO:0000259" key="13">
    <source>
        <dbReference type="Pfam" id="PF08544"/>
    </source>
</evidence>
<dbReference type="NCBIfam" id="NF003472">
    <property type="entry name" value="PRK05101.1"/>
    <property type="match status" value="1"/>
</dbReference>
<dbReference type="InterPro" id="IPR019539">
    <property type="entry name" value="GalKase_N"/>
</dbReference>
<dbReference type="AlphaFoldDB" id="A0A437JRM9"/>
<keyword evidence="5" id="KW-0547">Nucleotide-binding</keyword>
<keyword evidence="4" id="KW-0479">Metal-binding</keyword>
<dbReference type="InterPro" id="IPR019741">
    <property type="entry name" value="Galactokinase_CS"/>
</dbReference>
<protein>
    <recommendedName>
        <fullName evidence="11">Galactokinase</fullName>
        <ecNumber evidence="11">2.7.1.6</ecNumber>
    </recommendedName>
</protein>
<dbReference type="Gene3D" id="3.30.230.10">
    <property type="match status" value="1"/>
</dbReference>
<keyword evidence="8" id="KW-0460">Magnesium</keyword>
<dbReference type="GO" id="GO:0004335">
    <property type="term" value="F:galactokinase activity"/>
    <property type="evidence" value="ECO:0007669"/>
    <property type="project" value="UniProtKB-UniRule"/>
</dbReference>
<dbReference type="NCBIfam" id="TIGR00131">
    <property type="entry name" value="gal_kin"/>
    <property type="match status" value="1"/>
</dbReference>
<feature type="domain" description="Galactokinase N-terminal" evidence="14">
    <location>
        <begin position="21"/>
        <end position="69"/>
    </location>
</feature>
<evidence type="ECO:0000256" key="6">
    <source>
        <dbReference type="ARBA" id="ARBA00022777"/>
    </source>
</evidence>
<evidence type="ECO:0000256" key="8">
    <source>
        <dbReference type="ARBA" id="ARBA00022842"/>
    </source>
</evidence>
<keyword evidence="10" id="KW-0119">Carbohydrate metabolism</keyword>
<dbReference type="InterPro" id="IPR006206">
    <property type="entry name" value="Mevalonate/galactokinase"/>
</dbReference>
<name>A0A437JRM9_9BURK</name>
<keyword evidence="3 15" id="KW-0808">Transferase</keyword>
<dbReference type="GO" id="GO:0005524">
    <property type="term" value="F:ATP binding"/>
    <property type="evidence" value="ECO:0007669"/>
    <property type="project" value="UniProtKB-UniRule"/>
</dbReference>
<evidence type="ECO:0000256" key="11">
    <source>
        <dbReference type="NCBIfam" id="TIGR00131"/>
    </source>
</evidence>
<dbReference type="PANTHER" id="PTHR10457:SF7">
    <property type="entry name" value="GALACTOKINASE-RELATED"/>
    <property type="match status" value="1"/>
</dbReference>
<dbReference type="Proteomes" id="UP000288178">
    <property type="component" value="Unassembled WGS sequence"/>
</dbReference>
<comment type="similarity">
    <text evidence="1">Belongs to the GHMP kinase family. GalK subfamily.</text>
</comment>
<keyword evidence="9" id="KW-0299">Galactose metabolism</keyword>
<evidence type="ECO:0000256" key="2">
    <source>
        <dbReference type="ARBA" id="ARBA00022490"/>
    </source>
</evidence>
<dbReference type="InterPro" id="IPR036554">
    <property type="entry name" value="GHMP_kinase_C_sf"/>
</dbReference>
<keyword evidence="6 15" id="KW-0418">Kinase</keyword>
<dbReference type="GO" id="GO:0006012">
    <property type="term" value="P:galactose metabolic process"/>
    <property type="evidence" value="ECO:0007669"/>
    <property type="project" value="UniProtKB-UniRule"/>
</dbReference>
<comment type="caution">
    <text evidence="15">The sequence shown here is derived from an EMBL/GenBank/DDBJ whole genome shotgun (WGS) entry which is preliminary data.</text>
</comment>
<dbReference type="SUPFAM" id="SSF55060">
    <property type="entry name" value="GHMP Kinase, C-terminal domain"/>
    <property type="match status" value="1"/>
</dbReference>
<dbReference type="InterPro" id="IPR020568">
    <property type="entry name" value="Ribosomal_Su5_D2-typ_SF"/>
</dbReference>
<dbReference type="PANTHER" id="PTHR10457">
    <property type="entry name" value="MEVALONATE KINASE/GALACTOKINASE"/>
    <property type="match status" value="1"/>
</dbReference>
<evidence type="ECO:0000313" key="15">
    <source>
        <dbReference type="EMBL" id="RVT49418.1"/>
    </source>
</evidence>
<dbReference type="RefSeq" id="WP_128200169.1">
    <property type="nucleotide sequence ID" value="NZ_SACT01000008.1"/>
</dbReference>
<dbReference type="PRINTS" id="PR00959">
    <property type="entry name" value="MEVGALKINASE"/>
</dbReference>
<dbReference type="PRINTS" id="PR00473">
    <property type="entry name" value="GALCTOKINASE"/>
</dbReference>
<feature type="domain" description="GHMP kinase C-terminal" evidence="13">
    <location>
        <begin position="310"/>
        <end position="396"/>
    </location>
</feature>
<sequence length="427" mass="44344">MTNATASDLVDPALQRRALDAFVHVFGGVPSLWVQAPGRVNLIGEHTDYNDGFVLPCAIDRHTLIALRPRADRTLRVLAADLAGDQADISPGGATAPPALDIIDLDAEITHHAGRGWTDYVRGMLQALRADGVPLAGADMAIAGNVPQGAGLSSSAALEVAVGQAMKTLQGLGPQVAPDATRVAQLAQLAENRFVGCRCGIMDQLVSARGAAGHAVLIDCRSLAVQPVPLPPDVAVMIVHSRVRRGLVDSAYNERRQQCEAAAAHFGVPALRDLDLSTLEDPRRAAGLAPLVARRARHVVTENARTQAAAAALAVGDLRAMGRWMAESHQSMRDDFEITVPAIDQLVAVLRQAIAVHAQGQGGARMTGGGFGGCVVALLPAAAVAAVRDAVQRQYRSPEGETGSVWVCQAAAGASAWAPGGLSVPAG</sequence>
<evidence type="ECO:0000256" key="5">
    <source>
        <dbReference type="ARBA" id="ARBA00022741"/>
    </source>
</evidence>
<evidence type="ECO:0000256" key="1">
    <source>
        <dbReference type="ARBA" id="ARBA00006566"/>
    </source>
</evidence>
<dbReference type="PIRSF" id="PIRSF000530">
    <property type="entry name" value="Galactokinase"/>
    <property type="match status" value="1"/>
</dbReference>
<dbReference type="InterPro" id="IPR006204">
    <property type="entry name" value="GHMP_kinase_N_dom"/>
</dbReference>
<evidence type="ECO:0000256" key="10">
    <source>
        <dbReference type="ARBA" id="ARBA00023277"/>
    </source>
</evidence>
<proteinExistence type="inferred from homology"/>
<keyword evidence="2" id="KW-0963">Cytoplasm</keyword>
<evidence type="ECO:0000259" key="12">
    <source>
        <dbReference type="Pfam" id="PF00288"/>
    </source>
</evidence>
<evidence type="ECO:0000256" key="3">
    <source>
        <dbReference type="ARBA" id="ARBA00022679"/>
    </source>
</evidence>
<dbReference type="OrthoDB" id="250531at2"/>
<evidence type="ECO:0000259" key="14">
    <source>
        <dbReference type="Pfam" id="PF10509"/>
    </source>
</evidence>
<dbReference type="FunFam" id="3.30.230.10:FF:000017">
    <property type="entry name" value="Galactokinase"/>
    <property type="match status" value="1"/>
</dbReference>
<dbReference type="PROSITE" id="PS00627">
    <property type="entry name" value="GHMP_KINASES_ATP"/>
    <property type="match status" value="1"/>
</dbReference>
<dbReference type="FunFam" id="3.30.70.890:FF:000001">
    <property type="entry name" value="Galactokinase"/>
    <property type="match status" value="1"/>
</dbReference>
<dbReference type="InterPro" id="IPR006203">
    <property type="entry name" value="GHMP_knse_ATP-bd_CS"/>
</dbReference>
<keyword evidence="16" id="KW-1185">Reference proteome</keyword>
<dbReference type="Pfam" id="PF00288">
    <property type="entry name" value="GHMP_kinases_N"/>
    <property type="match status" value="1"/>
</dbReference>
<dbReference type="InterPro" id="IPR000705">
    <property type="entry name" value="Galactokinase"/>
</dbReference>
<feature type="domain" description="GHMP kinase N-terminal" evidence="12">
    <location>
        <begin position="120"/>
        <end position="210"/>
    </location>
</feature>
<gene>
    <name evidence="15" type="ORF">ENE75_20315</name>
</gene>
<evidence type="ECO:0000256" key="9">
    <source>
        <dbReference type="ARBA" id="ARBA00023144"/>
    </source>
</evidence>
<accession>A0A437JRM9</accession>
<keyword evidence="7" id="KW-0067">ATP-binding</keyword>